<dbReference type="InterPro" id="IPR001296">
    <property type="entry name" value="Glyco_trans_1"/>
</dbReference>
<protein>
    <submittedName>
        <fullName evidence="2">Glycosyltransferase family 1 protein</fullName>
    </submittedName>
</protein>
<organism evidence="2 3">
    <name type="scientific">Campylobacter portucalensis</name>
    <dbReference type="NCBI Taxonomy" id="2608384"/>
    <lineage>
        <taxon>Bacteria</taxon>
        <taxon>Pseudomonadati</taxon>
        <taxon>Campylobacterota</taxon>
        <taxon>Epsilonproteobacteria</taxon>
        <taxon>Campylobacterales</taxon>
        <taxon>Campylobacteraceae</taxon>
        <taxon>Campylobacter</taxon>
    </lineage>
</organism>
<feature type="domain" description="Glycosyl transferase family 1" evidence="1">
    <location>
        <begin position="159"/>
        <end position="278"/>
    </location>
</feature>
<proteinExistence type="predicted"/>
<name>A0A6L5WK89_9BACT</name>
<evidence type="ECO:0000313" key="3">
    <source>
        <dbReference type="Proteomes" id="UP000476338"/>
    </source>
</evidence>
<reference evidence="2 3" key="1">
    <citation type="submission" date="2019-09" db="EMBL/GenBank/DDBJ databases">
        <authorList>
            <person name="Silva M."/>
            <person name="Pereira G."/>
            <person name="Lopes-Da-Costa L."/>
            <person name="Silva E."/>
        </authorList>
    </citation>
    <scope>NUCLEOTIDE SEQUENCE [LARGE SCALE GENOMIC DNA]</scope>
    <source>
        <strain evidence="2 3">FMV-PI01</strain>
    </source>
</reference>
<dbReference type="GO" id="GO:0016757">
    <property type="term" value="F:glycosyltransferase activity"/>
    <property type="evidence" value="ECO:0007669"/>
    <property type="project" value="InterPro"/>
</dbReference>
<keyword evidence="3" id="KW-1185">Reference proteome</keyword>
<evidence type="ECO:0000313" key="2">
    <source>
        <dbReference type="EMBL" id="MSN96171.1"/>
    </source>
</evidence>
<keyword evidence="2" id="KW-0808">Transferase</keyword>
<accession>A0A6L5WK89</accession>
<dbReference type="InterPro" id="IPR050194">
    <property type="entry name" value="Glycosyltransferase_grp1"/>
</dbReference>
<dbReference type="SUPFAM" id="SSF53756">
    <property type="entry name" value="UDP-Glycosyltransferase/glycogen phosphorylase"/>
    <property type="match status" value="1"/>
</dbReference>
<dbReference type="RefSeq" id="WP_154570437.1">
    <property type="nucleotide sequence ID" value="NZ_VWSJ01000007.1"/>
</dbReference>
<reference evidence="2 3" key="2">
    <citation type="submission" date="2020-03" db="EMBL/GenBank/DDBJ databases">
        <title>Campylobacter portucalensis sp. nov., a new species of Campylobacter isolated from the reproductive tract of bulls.</title>
        <authorList>
            <person name="Silva M.F."/>
            <person name="Pereira G."/>
            <person name="Carneiro C."/>
            <person name="Hemphill A."/>
            <person name="Mateus L."/>
            <person name="Lopes-Da-Costa L."/>
            <person name="Silva E."/>
        </authorList>
    </citation>
    <scope>NUCLEOTIDE SEQUENCE [LARGE SCALE GENOMIC DNA]</scope>
    <source>
        <strain evidence="2 3">FMV-PI01</strain>
    </source>
</reference>
<dbReference type="Gene3D" id="3.40.50.2000">
    <property type="entry name" value="Glycogen Phosphorylase B"/>
    <property type="match status" value="2"/>
</dbReference>
<comment type="caution">
    <text evidence="2">The sequence shown here is derived from an EMBL/GenBank/DDBJ whole genome shotgun (WGS) entry which is preliminary data.</text>
</comment>
<dbReference type="PANTHER" id="PTHR45947:SF3">
    <property type="entry name" value="SULFOQUINOVOSYL TRANSFERASE SQD2"/>
    <property type="match status" value="1"/>
</dbReference>
<evidence type="ECO:0000259" key="1">
    <source>
        <dbReference type="Pfam" id="PF00534"/>
    </source>
</evidence>
<dbReference type="PANTHER" id="PTHR45947">
    <property type="entry name" value="SULFOQUINOVOSYL TRANSFERASE SQD2"/>
    <property type="match status" value="1"/>
</dbReference>
<dbReference type="EMBL" id="VWSJ01000007">
    <property type="protein sequence ID" value="MSN96171.1"/>
    <property type="molecule type" value="Genomic_DNA"/>
</dbReference>
<dbReference type="AlphaFoldDB" id="A0A6L5WK89"/>
<dbReference type="Proteomes" id="UP000476338">
    <property type="component" value="Unassembled WGS sequence"/>
</dbReference>
<sequence length="339" mass="39384">MMNYYERFNSDKFHITFFTSKNSSDIPYDWLEKNDIKLITFDADKKINIFCTLLKVIKKLNIKIIHSNEPNFLIFLAAYFCGVKARLIHSHLFIKNSTKTLKNKLHLYLINLLATNRIACGKLAGIDMFGDRDFIYVKNAININKFMFNPKIKYEIMSDLNLENKIVFGCIARLEEQKNHKFLLEVFSHIKDLILNSHLILIGDGKLRKDLENQAKSLNLSDDVSFIGSVENPEIYYNAMDCFLLTSFFEGFPVVLVEAQTNGLKCFVSDEISNEVKILDSLEFLPLNKGAKFWAKHIVNSYNSTKFKRDDLATQKIKNEGFDIDFEAKKLQDFYEKLL</sequence>
<gene>
    <name evidence="2" type="ORF">F1B92_02995</name>
</gene>
<dbReference type="Pfam" id="PF00534">
    <property type="entry name" value="Glycos_transf_1"/>
    <property type="match status" value="1"/>
</dbReference>